<sequence>MKKLFLILSCVVIFGCSKNDPKYNCNFLLDVGVNLTVNLNLPQYNQLLFPVNAVRVEGFGNRGIILVRTNADSILAWDGADPSHTPSSCSSLTIVGLNAVCGCEDGNEYSLITGTPLNDNPQPCTLKPYRVEAIGNNTYYVSD</sequence>
<dbReference type="PROSITE" id="PS51257">
    <property type="entry name" value="PROKAR_LIPOPROTEIN"/>
    <property type="match status" value="1"/>
</dbReference>
<dbReference type="EMBL" id="JADOET010000001">
    <property type="protein sequence ID" value="MBF8148852.1"/>
    <property type="molecule type" value="Genomic_DNA"/>
</dbReference>
<comment type="caution">
    <text evidence="1">The sequence shown here is derived from an EMBL/GenBank/DDBJ whole genome shotgun (WGS) entry which is preliminary data.</text>
</comment>
<proteinExistence type="predicted"/>
<keyword evidence="2" id="KW-1185">Reference proteome</keyword>
<gene>
    <name evidence="1" type="ORF">ITJ86_03025</name>
</gene>
<reference evidence="1 2" key="1">
    <citation type="submission" date="2020-11" db="EMBL/GenBank/DDBJ databases">
        <title>Winogradskyella marina sp. nov., isolated from marine sediment.</title>
        <authorList>
            <person name="Bo J."/>
            <person name="Wang S."/>
            <person name="Song X."/>
            <person name="Du Z."/>
        </authorList>
    </citation>
    <scope>NUCLEOTIDE SEQUENCE [LARGE SCALE GENOMIC DNA]</scope>
    <source>
        <strain evidence="1 2">F6397</strain>
    </source>
</reference>
<evidence type="ECO:0000313" key="1">
    <source>
        <dbReference type="EMBL" id="MBF8148852.1"/>
    </source>
</evidence>
<dbReference type="Proteomes" id="UP000611215">
    <property type="component" value="Unassembled WGS sequence"/>
</dbReference>
<evidence type="ECO:0000313" key="2">
    <source>
        <dbReference type="Proteomes" id="UP000611215"/>
    </source>
</evidence>
<protein>
    <recommendedName>
        <fullName evidence="3">Rieske domain-containing protein</fullName>
    </recommendedName>
</protein>
<organism evidence="1 2">
    <name type="scientific">Winogradskyella marina</name>
    <dbReference type="NCBI Taxonomy" id="2785530"/>
    <lineage>
        <taxon>Bacteria</taxon>
        <taxon>Pseudomonadati</taxon>
        <taxon>Bacteroidota</taxon>
        <taxon>Flavobacteriia</taxon>
        <taxon>Flavobacteriales</taxon>
        <taxon>Flavobacteriaceae</taxon>
        <taxon>Winogradskyella</taxon>
    </lineage>
</organism>
<dbReference type="RefSeq" id="WP_195870118.1">
    <property type="nucleotide sequence ID" value="NZ_JADOET010000001.1"/>
</dbReference>
<name>A0ABS0EEH1_9FLAO</name>
<accession>A0ABS0EEH1</accession>
<evidence type="ECO:0008006" key="3">
    <source>
        <dbReference type="Google" id="ProtNLM"/>
    </source>
</evidence>